<reference evidence="2" key="1">
    <citation type="journal article" date="2013" name="Genetics">
        <title>The draft genome and transcriptome of Panagrellus redivivus are shaped by the harsh demands of a free-living lifestyle.</title>
        <authorList>
            <person name="Srinivasan J."/>
            <person name="Dillman A.R."/>
            <person name="Macchietto M.G."/>
            <person name="Heikkinen L."/>
            <person name="Lakso M."/>
            <person name="Fracchia K.M."/>
            <person name="Antoshechkin I."/>
            <person name="Mortazavi A."/>
            <person name="Wong G."/>
            <person name="Sternberg P.W."/>
        </authorList>
    </citation>
    <scope>NUCLEOTIDE SEQUENCE [LARGE SCALE GENOMIC DNA]</scope>
    <source>
        <strain evidence="2">MT8872</strain>
    </source>
</reference>
<name>A0A7E5A0Z3_PANRE</name>
<accession>A0A7E5A0Z3</accession>
<evidence type="ECO:0000313" key="2">
    <source>
        <dbReference type="Proteomes" id="UP000492821"/>
    </source>
</evidence>
<keyword evidence="2" id="KW-1185">Reference proteome</keyword>
<proteinExistence type="predicted"/>
<evidence type="ECO:0000313" key="3">
    <source>
        <dbReference type="WBParaSite" id="Pan_g7152.t1"/>
    </source>
</evidence>
<keyword evidence="1" id="KW-0812">Transmembrane</keyword>
<organism evidence="2 3">
    <name type="scientific">Panagrellus redivivus</name>
    <name type="common">Microworm</name>
    <dbReference type="NCBI Taxonomy" id="6233"/>
    <lineage>
        <taxon>Eukaryota</taxon>
        <taxon>Metazoa</taxon>
        <taxon>Ecdysozoa</taxon>
        <taxon>Nematoda</taxon>
        <taxon>Chromadorea</taxon>
        <taxon>Rhabditida</taxon>
        <taxon>Tylenchina</taxon>
        <taxon>Panagrolaimomorpha</taxon>
        <taxon>Panagrolaimoidea</taxon>
        <taxon>Panagrolaimidae</taxon>
        <taxon>Panagrellus</taxon>
    </lineage>
</organism>
<feature type="transmembrane region" description="Helical" evidence="1">
    <location>
        <begin position="87"/>
        <end position="105"/>
    </location>
</feature>
<reference evidence="3" key="2">
    <citation type="submission" date="2020-10" db="UniProtKB">
        <authorList>
            <consortium name="WormBaseParasite"/>
        </authorList>
    </citation>
    <scope>IDENTIFICATION</scope>
</reference>
<dbReference type="Proteomes" id="UP000492821">
    <property type="component" value="Unassembled WGS sequence"/>
</dbReference>
<keyword evidence="1" id="KW-0472">Membrane</keyword>
<dbReference type="WBParaSite" id="Pan_g7152.t1">
    <property type="protein sequence ID" value="Pan_g7152.t1"/>
    <property type="gene ID" value="Pan_g7152"/>
</dbReference>
<sequence length="131" mass="15141">MVLLHLLPNVVTLKKWMSIVMTLHDGWQDNVKCKNASSGLGWVLPPINGCIMHEVLGCAWICIWTRNDAGDLLCHRRRPIMRENDDYYLLIGLGGSMCACVLSLINQFYNFFHYPMANPFMAMFFWMNQLV</sequence>
<evidence type="ECO:0000256" key="1">
    <source>
        <dbReference type="SAM" id="Phobius"/>
    </source>
</evidence>
<dbReference type="AlphaFoldDB" id="A0A7E5A0Z3"/>
<protein>
    <submittedName>
        <fullName evidence="3">7TM_GPCR_Srx domain-containing protein</fullName>
    </submittedName>
</protein>
<keyword evidence="1" id="KW-1133">Transmembrane helix</keyword>